<feature type="region of interest" description="Disordered" evidence="2">
    <location>
        <begin position="1455"/>
        <end position="1516"/>
    </location>
</feature>
<dbReference type="Proteomes" id="UP000694569">
    <property type="component" value="Unplaced"/>
</dbReference>
<feature type="compositionally biased region" description="Basic and acidic residues" evidence="2">
    <location>
        <begin position="1487"/>
        <end position="1496"/>
    </location>
</feature>
<reference evidence="4" key="2">
    <citation type="submission" date="2025-09" db="UniProtKB">
        <authorList>
            <consortium name="Ensembl"/>
        </authorList>
    </citation>
    <scope>IDENTIFICATION</scope>
</reference>
<dbReference type="OrthoDB" id="9904168at2759"/>
<feature type="region of interest" description="Disordered" evidence="2">
    <location>
        <begin position="110"/>
        <end position="143"/>
    </location>
</feature>
<dbReference type="InterPro" id="IPR026202">
    <property type="entry name" value="GOLGB1"/>
</dbReference>
<accession>A0A8C5MP14</accession>
<feature type="compositionally biased region" description="Polar residues" evidence="2">
    <location>
        <begin position="116"/>
        <end position="128"/>
    </location>
</feature>
<dbReference type="GO" id="GO:0005793">
    <property type="term" value="C:endoplasmic reticulum-Golgi intermediate compartment"/>
    <property type="evidence" value="ECO:0007669"/>
    <property type="project" value="TreeGrafter"/>
</dbReference>
<name>A0A8C5MP14_9ANUR</name>
<feature type="compositionally biased region" description="Basic and acidic residues" evidence="2">
    <location>
        <begin position="1464"/>
        <end position="1473"/>
    </location>
</feature>
<evidence type="ECO:0000313" key="4">
    <source>
        <dbReference type="Ensembl" id="ENSLLEP00000017507.1"/>
    </source>
</evidence>
<sequence length="3336" mass="384987">MFSRLSGLANTVLHELSGDGESTGSTGVSEPAAADTSVEDMSEDQREQRSHYEQLVVHLKVLIQQKDEEIKQRDSQLKVERESADAKLAKLKLQAKAKVVNLNKQIEELKKAAGSPVNQSVSDDSFSQEQREPQQHSDDEERRRLLDNVSELTCQLQERDESIITLTKQLQESQSSVTELLRQLEDSQQSVTELTRELHNSQETLSELHATREKHETEIKHLQRNLEEHVESLLSRTQVVEMLEQELQSAEVQKQVLTEQYRHMEKELHSLTETLDATQKENLSQSAVTKDHLQEKNLLCQRLQEELEQERTAKEKFQALNEELKNAHGMQDELNQLKEDTEREKSAHDVLEQLRGELESVKGAQDELQRIKNALEVERQAQEILAQYREELERVKGTEEMLETTKRELESEKAAQDMLGQVREELVRVKGARDELQAMREELEHSREAQETLVVELETARNVHKEFDSVKEEMVRVTAVRNELERMKEELERENRACADLERVQNELEHGRGVQEKLEQLREELKRQQEAQAELVRVGEELERIRSAQEEMNREKEELKVHAQSLTEKESTQKVLEGEDGVENVLMMDEHQAERVDHDLLDRDKDVQEKAMAIEDVLIEVAVQGHLGSGPGFNVALKEVNEEKAGLESEISLCQVSNTTAELKAVCEELQLTSSVNSAVDSRESISVMSLVSHLTSSTESHQDLVEEQSVQVLTSDITKEFTITMEGVREKQLSILMVDINDAREEMEKLKGRMAEENEPDFHKKSAQTMEKSEQLIEVSSEERTIFTEVVQETISTTITKVQKEVHKEELGSSTTISIELTQGHEELTNIVPETDVIINSIQECQEDNSENNCKDVRASLCAVCNDCDRESEVLLLKKMAADLKTKVEALSFEREVLTAKLQNVTEELGFTQGLQSSSGRNLKDLEELQIANYESQNMLKEQLNSLENESKSKDLKISALQKDLDHLHLLFSEQESLAKTKTQQLDEEESRVKKMDEMLNHSQSKEERLSEALAANEREMVSLQELLSEKNTQVENLQLSLAEKDQQVAEISHSFSDKVVLLNEEKHTMDKEIRTLREQLNLCAKEQNGEMEGLTDELKQEKTKLHNLLEEFNKEKLHLQENLELKQKEKEELHTELESLRSKNLQDQETLKSGDDERTMLQVQLQEYLQKQKEHEELLLEVESLRHAHSLQQDLLQRTPVEPEQSFSKAKDGEKESKSKAVSGLQKQLERQQKDNEQLKKKLQAALANRKDLMKKVSELEKGLRRGTVKLEVASTCSNDNTEVGSDLTKVQEKDTANEYLKQQLSEREAELENVKRELVERSAETESLQSRIEQMTLELHEKTTTIDLLNTEKVESLFLIQSLMAAPAHTEIVGLTQSVDHENASKMENLENRIADLELEKETLQKKIQDSLNSRRDTIKKAKEKDRHHREQLKQQKEEFNSLQEKYEALQKNQTVVLEPQESRSNHGRETMSVSQQTSVELGQEEHPSKESETQFPGVAFSEKDTPDSGWGSDWVDFSSTDIKDTLVDGASSNEPMLESYKAQVDTFKTQKEELELRTSQIEEQLAQRLEEVSHLQDNVEQLSRLLDTEKEKYEDCKMQATILKAELESKLLETTHQLESEMQLIREELNVKREEILNLNLTVEERNRELQNVQISLSDNEHLIAALKLQLENQTREFQEHSGKLELQVLEVQQKQEEEVEEESKGKQQLQRKLQAALISRKEALKENKTQKTQLETMKAHQEAVSQKLYAAESSVKQLHSEKGQLLEKLTIQKEERDKLIAEVDKCLMGNQNLEASCESLKVALTGITSDKEALEKELHSLRLSQVSQNSEWQEKLAEQQKEYETLLQSYENVSDETDRMKRSVEAVKLEKQEVLSKLRSMEAAKREVEVNLEEAEQQLEGMKEKMRKFAKSKQQKILELEEENERLTGDLQPNSDAHKKLYDAALSENNELKAELKKVHLEKKDLTAQLEVVKSEKATLEQQEDKIRFQLEGVTESITLQKAQESSKDHIQNDVCMQEAVTLNSSPPIMTEEQGTEALLPAVKDTEFEKKQENENMQKIHHLERLVEELGNNAEKKEEMVEAMRRDLIVLKEEKISVEGQLAITQDQVSVLQEQIMEFENNYRNVKGEMVELQNLNRKSKTDFEEILRQKEMLEFEKDELEERLMNQLAELNGSIGNYQQDAMDLQVKNDHVQGELQNVRLQLEEEKRQLERQKLEALSQVQKEYVEKLKSVHDGEKGRKSQTKELQELLKEKQQEVRHLQKDCIHYQETISGLERAIKALEFAHSEYEKEKLSATESLSKASEDTRQAKADITSLRILLDDSQSETARVAAENQKLKENLHATGEEITLKLKRKDEDLEIKLQQERDKHSKEMLNAQEKLKMLQLEKEQLQESINSLQSDLGGKGLELREMQDNLNQNVAKLAAFTRSMCSLQNDRDRIIEESKKWNKTFDDTMKRKDDEISEKEKTCVALNDEMKQVSSRVEELQVQLNRLELQNQELSTSLKTETETSLKTRDTLVEEKTTLSSRLEEEQKLHNSCREELRLRSSEAAERLDQLQALEFQLKQLKSEKEDLLGETKRLEAEVQDWKLSSEQVQSDLQASKTLTEQLHRELEQKEQDVVRLLSARDEAVSTAVGELHELHAAESRALQERLAESESECRQLQEKSESVTSQLRSTQEESGRSKAHLDAIAKSMCSLQEERERILSDYQQLEQRHINAILAKDELIQEAAREGNELREELRYQRSHADDLNAQNAKLNAELTRYREDLKEIILLKDSQLKQLLGEKVQEIDRMRQEQNVSEQQLKEDEEHLELLEKGLEEVTLEKEKMQSDIDHLTQYVSQLQSEMESSEIRLVDQEEELKRLEEALSKRQKESDGLKEECSRVKAEAEQRVQSAEEEVSKKLRSIQHDTGILRNETETAEARVAELARDLMDAEQHLLRAKEENSALRAQRSAFEGSMRSLQDSHDFAQEEIQRLRDQLKTTPSPQEDLRTLTAERDRLKDLLSQNSEEQLKMQAQLEEHAQRLQAREAEIGRMNSELQASQKKHETLTQTVGNVQEKREHLQGDLRRPYMEVERTLKNADLDVGKVSDTTGNNPLLAELQSTKGELQNLHAQITDALAQVHHKDLRIQQLSGKLSHIFEEKNALSLQLRGSSQNLRDALNRNASLERQLQDLQPVTQEVLLTNSAVVVSREKKDYQTGRGREFMELQQRYVEMEQMNNEAEHARMELEQQLREERRRAEEREQEIEGMQRLRPHDWSISQDPDGASDLSLLIEPEDVMNGTISKTRGSSLRRRLQSTFFSRTRTPALAALYILVIHVLLLLCFTGHL</sequence>
<feature type="coiled-coil region" evidence="1">
    <location>
        <begin position="2461"/>
        <end position="2516"/>
    </location>
</feature>
<keyword evidence="5" id="KW-1185">Reference proteome</keyword>
<feature type="transmembrane region" description="Helical" evidence="3">
    <location>
        <begin position="3315"/>
        <end position="3333"/>
    </location>
</feature>
<evidence type="ECO:0000256" key="2">
    <source>
        <dbReference type="SAM" id="MobiDB-lite"/>
    </source>
</evidence>
<feature type="compositionally biased region" description="Basic and acidic residues" evidence="2">
    <location>
        <begin position="2658"/>
        <end position="2674"/>
    </location>
</feature>
<dbReference type="PANTHER" id="PTHR18887">
    <property type="entry name" value="GOLGI-ASSOCIATED PROTEIN GCP360-RELATED"/>
    <property type="match status" value="1"/>
</dbReference>
<feature type="compositionally biased region" description="Basic and acidic residues" evidence="2">
    <location>
        <begin position="1230"/>
        <end position="1240"/>
    </location>
</feature>
<evidence type="ECO:0000256" key="3">
    <source>
        <dbReference type="SAM" id="Phobius"/>
    </source>
</evidence>
<feature type="coiled-coil region" evidence="1">
    <location>
        <begin position="1834"/>
        <end position="1988"/>
    </location>
</feature>
<feature type="coiled-coil region" evidence="1">
    <location>
        <begin position="734"/>
        <end position="761"/>
    </location>
</feature>
<dbReference type="Ensembl" id="ENSLLET00000018176.1">
    <property type="protein sequence ID" value="ENSLLEP00000017507.1"/>
    <property type="gene ID" value="ENSLLEG00000011139.1"/>
</dbReference>
<evidence type="ECO:0000256" key="1">
    <source>
        <dbReference type="SAM" id="Coils"/>
    </source>
</evidence>
<feature type="coiled-coil region" evidence="1">
    <location>
        <begin position="1300"/>
        <end position="1334"/>
    </location>
</feature>
<feature type="coiled-coil region" evidence="1">
    <location>
        <begin position="3212"/>
        <end position="3260"/>
    </location>
</feature>
<feature type="region of interest" description="Disordered" evidence="2">
    <location>
        <begin position="1411"/>
        <end position="1441"/>
    </location>
</feature>
<feature type="compositionally biased region" description="Basic and acidic residues" evidence="2">
    <location>
        <begin position="2683"/>
        <end position="2692"/>
    </location>
</feature>
<feature type="compositionally biased region" description="Basic and acidic residues" evidence="2">
    <location>
        <begin position="1411"/>
        <end position="1428"/>
    </location>
</feature>
<feature type="region of interest" description="Disordered" evidence="2">
    <location>
        <begin position="15"/>
        <end position="50"/>
    </location>
</feature>
<feature type="coiled-coil region" evidence="1">
    <location>
        <begin position="2065"/>
        <end position="2297"/>
    </location>
</feature>
<keyword evidence="3" id="KW-0812">Transmembrane</keyword>
<organism evidence="4 5">
    <name type="scientific">Leptobrachium leishanense</name>
    <name type="common">Leishan spiny toad</name>
    <dbReference type="NCBI Taxonomy" id="445787"/>
    <lineage>
        <taxon>Eukaryota</taxon>
        <taxon>Metazoa</taxon>
        <taxon>Chordata</taxon>
        <taxon>Craniata</taxon>
        <taxon>Vertebrata</taxon>
        <taxon>Euteleostomi</taxon>
        <taxon>Amphibia</taxon>
        <taxon>Batrachia</taxon>
        <taxon>Anura</taxon>
        <taxon>Pelobatoidea</taxon>
        <taxon>Megophryidae</taxon>
        <taxon>Leptobrachium</taxon>
    </lineage>
</organism>
<feature type="region of interest" description="Disordered" evidence="2">
    <location>
        <begin position="2658"/>
        <end position="2692"/>
    </location>
</feature>
<dbReference type="GO" id="GO:0016020">
    <property type="term" value="C:membrane"/>
    <property type="evidence" value="ECO:0007669"/>
    <property type="project" value="TreeGrafter"/>
</dbReference>
<dbReference type="GO" id="GO:0005801">
    <property type="term" value="C:cis-Golgi network"/>
    <property type="evidence" value="ECO:0007669"/>
    <property type="project" value="TreeGrafter"/>
</dbReference>
<feature type="compositionally biased region" description="Basic and acidic residues" evidence="2">
    <location>
        <begin position="129"/>
        <end position="143"/>
    </location>
</feature>
<dbReference type="PANTHER" id="PTHR18887:SF2">
    <property type="entry name" value="GOLGIN SUBFAMILY B MEMBER 1"/>
    <property type="match status" value="1"/>
</dbReference>
<feature type="coiled-coil region" evidence="1">
    <location>
        <begin position="1541"/>
        <end position="1731"/>
    </location>
</feature>
<feature type="coiled-coil region" evidence="1">
    <location>
        <begin position="170"/>
        <end position="569"/>
    </location>
</feature>
<proteinExistence type="predicted"/>
<gene>
    <name evidence="4" type="primary">GOLGB1</name>
</gene>
<dbReference type="GeneTree" id="ENSGT00730000111007"/>
<feature type="region of interest" description="Disordered" evidence="2">
    <location>
        <begin position="1136"/>
        <end position="1158"/>
    </location>
</feature>
<protein>
    <submittedName>
        <fullName evidence="4">Golgin B1</fullName>
    </submittedName>
</protein>
<dbReference type="Gene3D" id="1.10.287.1490">
    <property type="match status" value="1"/>
</dbReference>
<evidence type="ECO:0000313" key="5">
    <source>
        <dbReference type="Proteomes" id="UP000694569"/>
    </source>
</evidence>
<feature type="region of interest" description="Disordered" evidence="2">
    <location>
        <begin position="1196"/>
        <end position="1240"/>
    </location>
</feature>
<feature type="coiled-coil region" evidence="1">
    <location>
        <begin position="2326"/>
        <end position="2407"/>
    </location>
</feature>
<feature type="compositionally biased region" description="Polar residues" evidence="2">
    <location>
        <begin position="1475"/>
        <end position="1484"/>
    </location>
</feature>
<keyword evidence="3" id="KW-1133">Transmembrane helix</keyword>
<feature type="compositionally biased region" description="Basic and acidic residues" evidence="2">
    <location>
        <begin position="1211"/>
        <end position="1221"/>
    </location>
</feature>
<keyword evidence="3" id="KW-0472">Membrane</keyword>
<reference evidence="4" key="1">
    <citation type="submission" date="2025-08" db="UniProtKB">
        <authorList>
            <consortium name="Ensembl"/>
        </authorList>
    </citation>
    <scope>IDENTIFICATION</scope>
</reference>
<feature type="coiled-coil region" evidence="1">
    <location>
        <begin position="2715"/>
        <end position="3052"/>
    </location>
</feature>
<keyword evidence="1" id="KW-0175">Coiled coil</keyword>